<feature type="transmembrane region" description="Helical" evidence="2">
    <location>
        <begin position="62"/>
        <end position="88"/>
    </location>
</feature>
<evidence type="ECO:0000256" key="1">
    <source>
        <dbReference type="SAM" id="MobiDB-lite"/>
    </source>
</evidence>
<comment type="caution">
    <text evidence="3">The sequence shown here is derived from an EMBL/GenBank/DDBJ whole genome shotgun (WGS) entry which is preliminary data.</text>
</comment>
<feature type="region of interest" description="Disordered" evidence="1">
    <location>
        <begin position="1"/>
        <end position="58"/>
    </location>
</feature>
<protein>
    <submittedName>
        <fullName evidence="3">Uncharacterized protein</fullName>
    </submittedName>
</protein>
<gene>
    <name evidence="3" type="ORF">F2Q70_00035540</name>
</gene>
<evidence type="ECO:0000313" key="3">
    <source>
        <dbReference type="EMBL" id="KAF2584496.1"/>
    </source>
</evidence>
<name>A0A8S9JSS8_BRACR</name>
<reference evidence="3" key="1">
    <citation type="submission" date="2019-12" db="EMBL/GenBank/DDBJ databases">
        <title>Genome sequencing and annotation of Brassica cretica.</title>
        <authorList>
            <person name="Studholme D.J."/>
            <person name="Sarris P.F."/>
        </authorList>
    </citation>
    <scope>NUCLEOTIDE SEQUENCE</scope>
    <source>
        <strain evidence="3">PFS-102/07</strain>
        <tissue evidence="3">Leaf</tissue>
    </source>
</reference>
<evidence type="ECO:0000256" key="2">
    <source>
        <dbReference type="SAM" id="Phobius"/>
    </source>
</evidence>
<organism evidence="3">
    <name type="scientific">Brassica cretica</name>
    <name type="common">Mustard</name>
    <dbReference type="NCBI Taxonomy" id="69181"/>
    <lineage>
        <taxon>Eukaryota</taxon>
        <taxon>Viridiplantae</taxon>
        <taxon>Streptophyta</taxon>
        <taxon>Embryophyta</taxon>
        <taxon>Tracheophyta</taxon>
        <taxon>Spermatophyta</taxon>
        <taxon>Magnoliopsida</taxon>
        <taxon>eudicotyledons</taxon>
        <taxon>Gunneridae</taxon>
        <taxon>Pentapetalae</taxon>
        <taxon>rosids</taxon>
        <taxon>malvids</taxon>
        <taxon>Brassicales</taxon>
        <taxon>Brassicaceae</taxon>
        <taxon>Brassiceae</taxon>
        <taxon>Brassica</taxon>
    </lineage>
</organism>
<dbReference type="EMBL" id="QGKY02000246">
    <property type="protein sequence ID" value="KAF2584496.1"/>
    <property type="molecule type" value="Genomic_DNA"/>
</dbReference>
<dbReference type="AlphaFoldDB" id="A0A8S9JSS8"/>
<keyword evidence="2" id="KW-1133">Transmembrane helix</keyword>
<keyword evidence="2" id="KW-0812">Transmembrane</keyword>
<sequence length="97" mass="10690">MEGESSNSPLRLGGVSEVASTSSQLGDGADKDERYDLNIQDAESMKSMQRPKRRKRSSSLKIVEVELIFFGCCIDFILFASCIFKAYLPSFSTPSPS</sequence>
<proteinExistence type="predicted"/>
<accession>A0A8S9JSS8</accession>
<keyword evidence="2" id="KW-0472">Membrane</keyword>
<feature type="compositionally biased region" description="Basic residues" evidence="1">
    <location>
        <begin position="49"/>
        <end position="58"/>
    </location>
</feature>